<evidence type="ECO:0000256" key="1">
    <source>
        <dbReference type="SAM" id="SignalP"/>
    </source>
</evidence>
<protein>
    <recommendedName>
        <fullName evidence="4">DUF2066 domain-containing protein</fullName>
    </recommendedName>
</protein>
<dbReference type="Proteomes" id="UP000515861">
    <property type="component" value="Chromosome"/>
</dbReference>
<sequence length="166" mass="17542">MFRVGLSASAVIMGSTAAMGSTPAPTMIGVERVVIACDFDSTISASLRDSVCGQLVKKAQRLTSLPVSAATAADTKSPDLARLSQQLLLRVKVSSVAVDDRRQTMNLQVTPVRLAMPQGEMEPLQATASLVKVQSDWVLQGPVEAFNTLLGGAPSKLHRPIVSDIQ</sequence>
<evidence type="ECO:0008006" key="4">
    <source>
        <dbReference type="Google" id="ProtNLM"/>
    </source>
</evidence>
<feature type="signal peptide" evidence="1">
    <location>
        <begin position="1"/>
        <end position="20"/>
    </location>
</feature>
<reference evidence="2 3" key="1">
    <citation type="submission" date="2020-08" db="EMBL/GenBank/DDBJ databases">
        <title>Sphingomonas sp. sand1-3 16S ribosomal RNA gene Genome sequencing and assembly.</title>
        <authorList>
            <person name="Kang M."/>
        </authorList>
    </citation>
    <scope>NUCLEOTIDE SEQUENCE [LARGE SCALE GENOMIC DNA]</scope>
    <source>
        <strain evidence="3">sand1-3</strain>
    </source>
</reference>
<feature type="chain" id="PRO_5028807559" description="DUF2066 domain-containing protein" evidence="1">
    <location>
        <begin position="21"/>
        <end position="166"/>
    </location>
</feature>
<gene>
    <name evidence="2" type="ORF">H8M03_10085</name>
</gene>
<keyword evidence="3" id="KW-1185">Reference proteome</keyword>
<dbReference type="AlphaFoldDB" id="A0A7G9L157"/>
<name>A0A7G9L157_9SPHN</name>
<accession>A0A7G9L157</accession>
<dbReference type="EMBL" id="CP060697">
    <property type="protein sequence ID" value="QNM82356.1"/>
    <property type="molecule type" value="Genomic_DNA"/>
</dbReference>
<proteinExistence type="predicted"/>
<dbReference type="RefSeq" id="WP_187479311.1">
    <property type="nucleotide sequence ID" value="NZ_CP060697.1"/>
</dbReference>
<organism evidence="2 3">
    <name type="scientific">Sphingomonas sabuli</name>
    <dbReference type="NCBI Taxonomy" id="2764186"/>
    <lineage>
        <taxon>Bacteria</taxon>
        <taxon>Pseudomonadati</taxon>
        <taxon>Pseudomonadota</taxon>
        <taxon>Alphaproteobacteria</taxon>
        <taxon>Sphingomonadales</taxon>
        <taxon>Sphingomonadaceae</taxon>
        <taxon>Sphingomonas</taxon>
    </lineage>
</organism>
<evidence type="ECO:0000313" key="3">
    <source>
        <dbReference type="Proteomes" id="UP000515861"/>
    </source>
</evidence>
<dbReference type="KEGG" id="ssau:H8M03_10085"/>
<evidence type="ECO:0000313" key="2">
    <source>
        <dbReference type="EMBL" id="QNM82356.1"/>
    </source>
</evidence>
<keyword evidence="1" id="KW-0732">Signal</keyword>